<dbReference type="RefSeq" id="WP_030445995.1">
    <property type="nucleotide sequence ID" value="NZ_AP023354.1"/>
</dbReference>
<keyword evidence="2" id="KW-1133">Transmembrane helix</keyword>
<dbReference type="PANTHER" id="PTHR35335">
    <property type="entry name" value="UPF0716 PROTEIN FXSA"/>
    <property type="match status" value="1"/>
</dbReference>
<evidence type="ECO:0000256" key="1">
    <source>
        <dbReference type="SAM" id="MobiDB-lite"/>
    </source>
</evidence>
<feature type="compositionally biased region" description="Acidic residues" evidence="1">
    <location>
        <begin position="150"/>
        <end position="160"/>
    </location>
</feature>
<evidence type="ECO:0000313" key="3">
    <source>
        <dbReference type="EMBL" id="BCJ30434.1"/>
    </source>
</evidence>
<sequence>MRLVAVALVTPVLLALAELAVLLGVAHFLGLGWALLILLATSAVGVVLVSRVGPRAWRRFRGALNEGRPPGAEATNGLLALAAAALIAFPGYLSDVVGALLLIPPVRNLAARGMQAAAERRLSPDVAGQVFGPRTVRVRQHRHETADTEAPLEGDIVEPR</sequence>
<dbReference type="NCBIfam" id="NF008528">
    <property type="entry name" value="PRK11463.1-2"/>
    <property type="match status" value="1"/>
</dbReference>
<feature type="region of interest" description="Disordered" evidence="1">
    <location>
        <begin position="141"/>
        <end position="160"/>
    </location>
</feature>
<dbReference type="Pfam" id="PF04186">
    <property type="entry name" value="FxsA"/>
    <property type="match status" value="1"/>
</dbReference>
<evidence type="ECO:0000256" key="2">
    <source>
        <dbReference type="SAM" id="Phobius"/>
    </source>
</evidence>
<keyword evidence="4" id="KW-1185">Reference proteome</keyword>
<name>A0A810L4M5_9ACTN</name>
<gene>
    <name evidence="3" type="ORF">Asera_45420</name>
</gene>
<keyword evidence="2" id="KW-0472">Membrane</keyword>
<organism evidence="3 4">
    <name type="scientific">Actinocatenispora sera</name>
    <dbReference type="NCBI Taxonomy" id="390989"/>
    <lineage>
        <taxon>Bacteria</taxon>
        <taxon>Bacillati</taxon>
        <taxon>Actinomycetota</taxon>
        <taxon>Actinomycetes</taxon>
        <taxon>Micromonosporales</taxon>
        <taxon>Micromonosporaceae</taxon>
        <taxon>Actinocatenispora</taxon>
    </lineage>
</organism>
<feature type="transmembrane region" description="Helical" evidence="2">
    <location>
        <begin position="29"/>
        <end position="49"/>
    </location>
</feature>
<dbReference type="InterPro" id="IPR007313">
    <property type="entry name" value="FxsA"/>
</dbReference>
<dbReference type="EMBL" id="AP023354">
    <property type="protein sequence ID" value="BCJ30434.1"/>
    <property type="molecule type" value="Genomic_DNA"/>
</dbReference>
<dbReference type="KEGG" id="aser:Asera_45420"/>
<reference evidence="3" key="1">
    <citation type="submission" date="2020-08" db="EMBL/GenBank/DDBJ databases">
        <title>Whole genome shotgun sequence of Actinocatenispora sera NBRC 101916.</title>
        <authorList>
            <person name="Komaki H."/>
            <person name="Tamura T."/>
        </authorList>
    </citation>
    <scope>NUCLEOTIDE SEQUENCE</scope>
    <source>
        <strain evidence="3">NBRC 101916</strain>
    </source>
</reference>
<protein>
    <submittedName>
        <fullName evidence="3">Uncharacterized protein</fullName>
    </submittedName>
</protein>
<feature type="transmembrane region" description="Helical" evidence="2">
    <location>
        <begin position="78"/>
        <end position="103"/>
    </location>
</feature>
<accession>A0A810L4M5</accession>
<dbReference type="AlphaFoldDB" id="A0A810L4M5"/>
<evidence type="ECO:0000313" key="4">
    <source>
        <dbReference type="Proteomes" id="UP000680750"/>
    </source>
</evidence>
<dbReference type="OrthoDB" id="3400651at2"/>
<proteinExistence type="predicted"/>
<dbReference type="PANTHER" id="PTHR35335:SF1">
    <property type="entry name" value="UPF0716 PROTEIN FXSA"/>
    <property type="match status" value="1"/>
</dbReference>
<dbReference type="Proteomes" id="UP000680750">
    <property type="component" value="Chromosome"/>
</dbReference>
<keyword evidence="2" id="KW-0812">Transmembrane</keyword>
<dbReference type="GO" id="GO:0016020">
    <property type="term" value="C:membrane"/>
    <property type="evidence" value="ECO:0007669"/>
    <property type="project" value="InterPro"/>
</dbReference>